<proteinExistence type="predicted"/>
<keyword evidence="2" id="KW-1185">Reference proteome</keyword>
<sequence length="350" mass="36128">MEQPKSVLMLGGSGVAGAGAARFLRQWHPSLPLTIAGRDLGRAQRLADELGGARAVTVDLARDDLGSAEGAEYSAVVATVWDNRLNGLAYAQRHGLPYLSISSGLVDIGPEIVASAQRSNAVPILVGSHWFAGLLVLATLELAREFEQVDGIRIGALIDDQDLGGPAGLAELARWSALPAAGFVRRDGVFSWIGGADAQASVAGVDGTIMPGFAMAYPDVPSLGLATGAENVRFDLAFGATASRRHGAAPSMEIRIDLDGIGDEGEPHHRGYYVVHPKGQGPLTSLGVALGVERLLGLRDEAPVGPGIHTPEALLAPAYAVGRMLEMGTIFLDAATGDPVGGLLAANAGK</sequence>
<dbReference type="Gene3D" id="3.40.50.720">
    <property type="entry name" value="NAD(P)-binding Rossmann-like Domain"/>
    <property type="match status" value="1"/>
</dbReference>
<evidence type="ECO:0000313" key="2">
    <source>
        <dbReference type="Proteomes" id="UP001601948"/>
    </source>
</evidence>
<dbReference type="SUPFAM" id="SSF51735">
    <property type="entry name" value="NAD(P)-binding Rossmann-fold domains"/>
    <property type="match status" value="1"/>
</dbReference>
<dbReference type="RefSeq" id="WP_387717137.1">
    <property type="nucleotide sequence ID" value="NZ_JBIAPI010000002.1"/>
</dbReference>
<gene>
    <name evidence="1" type="ORF">ACFYV7_13865</name>
</gene>
<organism evidence="1 2">
    <name type="scientific">Nocardia suismassiliense</name>
    <dbReference type="NCBI Taxonomy" id="2077092"/>
    <lineage>
        <taxon>Bacteria</taxon>
        <taxon>Bacillati</taxon>
        <taxon>Actinomycetota</taxon>
        <taxon>Actinomycetes</taxon>
        <taxon>Mycobacteriales</taxon>
        <taxon>Nocardiaceae</taxon>
        <taxon>Nocardia</taxon>
    </lineage>
</organism>
<dbReference type="EMBL" id="JBIAPI010000002">
    <property type="protein sequence ID" value="MFF3223874.1"/>
    <property type="molecule type" value="Genomic_DNA"/>
</dbReference>
<accession>A0ABW6QRL7</accession>
<protein>
    <submittedName>
        <fullName evidence="1">Saccharopine dehydrogenase</fullName>
    </submittedName>
</protein>
<name>A0ABW6QRL7_9NOCA</name>
<dbReference type="InterPro" id="IPR036291">
    <property type="entry name" value="NAD(P)-bd_dom_sf"/>
</dbReference>
<reference evidence="1 2" key="1">
    <citation type="submission" date="2024-10" db="EMBL/GenBank/DDBJ databases">
        <title>The Natural Products Discovery Center: Release of the First 8490 Sequenced Strains for Exploring Actinobacteria Biosynthetic Diversity.</title>
        <authorList>
            <person name="Kalkreuter E."/>
            <person name="Kautsar S.A."/>
            <person name="Yang D."/>
            <person name="Bader C.D."/>
            <person name="Teijaro C.N."/>
            <person name="Fluegel L."/>
            <person name="Davis C.M."/>
            <person name="Simpson J.R."/>
            <person name="Lauterbach L."/>
            <person name="Steele A.D."/>
            <person name="Gui C."/>
            <person name="Meng S."/>
            <person name="Li G."/>
            <person name="Viehrig K."/>
            <person name="Ye F."/>
            <person name="Su P."/>
            <person name="Kiefer A.F."/>
            <person name="Nichols A."/>
            <person name="Cepeda A.J."/>
            <person name="Yan W."/>
            <person name="Fan B."/>
            <person name="Jiang Y."/>
            <person name="Adhikari A."/>
            <person name="Zheng C.-J."/>
            <person name="Schuster L."/>
            <person name="Cowan T.M."/>
            <person name="Smanski M.J."/>
            <person name="Chevrette M.G."/>
            <person name="De Carvalho L.P.S."/>
            <person name="Shen B."/>
        </authorList>
    </citation>
    <scope>NUCLEOTIDE SEQUENCE [LARGE SCALE GENOMIC DNA]</scope>
    <source>
        <strain evidence="1 2">NPDC003040</strain>
    </source>
</reference>
<evidence type="ECO:0000313" key="1">
    <source>
        <dbReference type="EMBL" id="MFF3223874.1"/>
    </source>
</evidence>
<comment type="caution">
    <text evidence="1">The sequence shown here is derived from an EMBL/GenBank/DDBJ whole genome shotgun (WGS) entry which is preliminary data.</text>
</comment>
<dbReference type="Proteomes" id="UP001601948">
    <property type="component" value="Unassembled WGS sequence"/>
</dbReference>